<evidence type="ECO:0000256" key="2">
    <source>
        <dbReference type="ARBA" id="ARBA00018091"/>
    </source>
</evidence>
<feature type="region of interest" description="Disordered" evidence="7">
    <location>
        <begin position="1"/>
        <end position="37"/>
    </location>
</feature>
<dbReference type="Proteomes" id="UP000204106">
    <property type="component" value="Segment"/>
</dbReference>
<dbReference type="InterPro" id="IPR000052">
    <property type="entry name" value="Pltvir_coat"/>
</dbReference>
<sequence length="210" mass="23220">MSGPPPSTGANASSGAQPTTQQETSTVFKKSRRGSKSKFVSAVTKEQVRRVVELDIETDKIARDEDLEKVKAAWLAINVPSDKIFEVSLEITLSCAHTSTSNKQKFKGKSKFCDILLAEIAGCITKEEVTIRSFCAYWAKYVWNAMHERNEPPLNWVALGYTEQNRFAAFDFFYGVDSPASAEPEGGLLAPTTESMRAANMARKEIAIKE</sequence>
<dbReference type="GO" id="GO:0019029">
    <property type="term" value="C:helical viral capsid"/>
    <property type="evidence" value="ECO:0007669"/>
    <property type="project" value="UniProtKB-KW"/>
</dbReference>
<evidence type="ECO:0000256" key="4">
    <source>
        <dbReference type="ARBA" id="ARBA00022561"/>
    </source>
</evidence>
<comment type="subcellular location">
    <subcellularLocation>
        <location evidence="1">Virion</location>
    </subcellularLocation>
</comment>
<keyword evidence="3" id="KW-1139">Helical capsid protein</keyword>
<dbReference type="PRINTS" id="PR00232">
    <property type="entry name" value="POTXCARLCOAT"/>
</dbReference>
<evidence type="ECO:0000256" key="6">
    <source>
        <dbReference type="ARBA" id="ARBA00031336"/>
    </source>
</evidence>
<feature type="compositionally biased region" description="Polar residues" evidence="7">
    <location>
        <begin position="8"/>
        <end position="26"/>
    </location>
</feature>
<dbReference type="PROSITE" id="PS00418">
    <property type="entry name" value="POTEX_CARLAVIRUS_COAT"/>
    <property type="match status" value="1"/>
</dbReference>
<keyword evidence="5" id="KW-0946">Virion</keyword>
<protein>
    <recommendedName>
        <fullName evidence="2">Capsid protein</fullName>
    </recommendedName>
    <alternativeName>
        <fullName evidence="6">Coat protein</fullName>
    </alternativeName>
</protein>
<dbReference type="EMBL" id="AF315308">
    <property type="protein sequence ID" value="AAL05448.1"/>
    <property type="molecule type" value="Genomic_RNA"/>
</dbReference>
<dbReference type="RefSeq" id="NP_624317.1">
    <property type="nucleotide sequence ID" value="NC_003870.1"/>
</dbReference>
<dbReference type="OrthoDB" id="8094at10239"/>
<dbReference type="GeneID" id="944488"/>
<organism evidence="9 10">
    <name type="scientific">Sugarcane striate mosaic-associated virus</name>
    <dbReference type="NCBI Taxonomy" id="167927"/>
    <lineage>
        <taxon>Viruses</taxon>
        <taxon>Riboviria</taxon>
        <taxon>Orthornavirae</taxon>
        <taxon>Kitrinoviricota</taxon>
        <taxon>Alsuviricetes</taxon>
        <taxon>Tymovirales</taxon>
        <taxon>Betaflexiviridae</taxon>
        <taxon>Quinvirinae</taxon>
        <taxon>Sustrivirus</taxon>
        <taxon>Sustrivirus sacchari</taxon>
        <taxon>Sustrivirus SCSMaV</taxon>
    </lineage>
</organism>
<feature type="domain" description="Potexviruses and carlaviruses coat protein" evidence="8">
    <location>
        <begin position="166"/>
        <end position="181"/>
    </location>
</feature>
<keyword evidence="4 9" id="KW-0167">Capsid protein</keyword>
<name>Q91BP3_9VIRU</name>
<proteinExistence type="predicted"/>
<evidence type="ECO:0000256" key="1">
    <source>
        <dbReference type="ARBA" id="ARBA00004328"/>
    </source>
</evidence>
<reference evidence="9 10" key="1">
    <citation type="journal article" date="2001" name="Arch. Virol.">
        <title>The genome organisation and taxonomy of Sugarcane striate mosaic associated virus.</title>
        <authorList>
            <person name="Thompson N."/>
            <person name="Randles J.W."/>
        </authorList>
    </citation>
    <scope>NUCLEOTIDE SEQUENCE [LARGE SCALE GENOMIC DNA]</scope>
</reference>
<evidence type="ECO:0000313" key="9">
    <source>
        <dbReference type="EMBL" id="AAL05448.1"/>
    </source>
</evidence>
<evidence type="ECO:0000256" key="7">
    <source>
        <dbReference type="SAM" id="MobiDB-lite"/>
    </source>
</evidence>
<evidence type="ECO:0000259" key="8">
    <source>
        <dbReference type="PROSITE" id="PS00418"/>
    </source>
</evidence>
<keyword evidence="10" id="KW-1185">Reference proteome</keyword>
<accession>Q91BP3</accession>
<dbReference type="KEGG" id="vg:944488"/>
<evidence type="ECO:0000256" key="3">
    <source>
        <dbReference type="ARBA" id="ARBA00022497"/>
    </source>
</evidence>
<evidence type="ECO:0000313" key="10">
    <source>
        <dbReference type="Proteomes" id="UP000204106"/>
    </source>
</evidence>
<dbReference type="GO" id="GO:0005198">
    <property type="term" value="F:structural molecule activity"/>
    <property type="evidence" value="ECO:0007669"/>
    <property type="project" value="InterPro"/>
</dbReference>
<evidence type="ECO:0000256" key="5">
    <source>
        <dbReference type="ARBA" id="ARBA00022844"/>
    </source>
</evidence>
<dbReference type="Pfam" id="PF00286">
    <property type="entry name" value="Flexi_CP"/>
    <property type="match status" value="1"/>
</dbReference>